<organism evidence="3 4">
    <name type="scientific">Fodinibacter luteus</name>
    <dbReference type="NCBI Taxonomy" id="552064"/>
    <lineage>
        <taxon>Bacteria</taxon>
        <taxon>Bacillati</taxon>
        <taxon>Actinomycetota</taxon>
        <taxon>Actinomycetes</taxon>
        <taxon>Micrococcales</taxon>
        <taxon>Intrasporangiaceae</taxon>
        <taxon>Fodinibacter (ex Wang et al. 2009)</taxon>
    </lineage>
</organism>
<evidence type="ECO:0000256" key="2">
    <source>
        <dbReference type="SAM" id="Phobius"/>
    </source>
</evidence>
<keyword evidence="2" id="KW-0472">Membrane</keyword>
<gene>
    <name evidence="3" type="ORF">GCM10023168_09150</name>
</gene>
<dbReference type="Proteomes" id="UP001500945">
    <property type="component" value="Unassembled WGS sequence"/>
</dbReference>
<dbReference type="EMBL" id="BAABGM010000004">
    <property type="protein sequence ID" value="GAA4400433.1"/>
    <property type="molecule type" value="Genomic_DNA"/>
</dbReference>
<feature type="region of interest" description="Disordered" evidence="1">
    <location>
        <begin position="199"/>
        <end position="222"/>
    </location>
</feature>
<proteinExistence type="predicted"/>
<feature type="compositionally biased region" description="Basic and acidic residues" evidence="1">
    <location>
        <begin position="212"/>
        <end position="222"/>
    </location>
</feature>
<dbReference type="RefSeq" id="WP_345202810.1">
    <property type="nucleotide sequence ID" value="NZ_BAABGM010000004.1"/>
</dbReference>
<sequence length="222" mass="23124">MTTIVTRVAGALLALAGLVLTVVGAWFAAQLGASGTAEFTARPGTTDPVLIRPDVLNRVDEDVVVTATAAEGATVWMALANPSDAAAVVGDSRHVDVTGVSVRDWALLTRTTGSGEAPELGAADLWRQQDDAPAAVTLTVEQDEAPETLVVATEGGELRTLTMTVVDKTWFVEAVIAVLVGVFLLLAGGALLWPRGERADVPDEPLAPEPATGHRDPEEVTR</sequence>
<feature type="transmembrane region" description="Helical" evidence="2">
    <location>
        <begin position="170"/>
        <end position="193"/>
    </location>
</feature>
<accession>A0ABP8K4E0</accession>
<keyword evidence="2" id="KW-1133">Transmembrane helix</keyword>
<keyword evidence="2" id="KW-0812">Transmembrane</keyword>
<protein>
    <submittedName>
        <fullName evidence="3">Uncharacterized protein</fullName>
    </submittedName>
</protein>
<reference evidence="4" key="1">
    <citation type="journal article" date="2019" name="Int. J. Syst. Evol. Microbiol.">
        <title>The Global Catalogue of Microorganisms (GCM) 10K type strain sequencing project: providing services to taxonomists for standard genome sequencing and annotation.</title>
        <authorList>
            <consortium name="The Broad Institute Genomics Platform"/>
            <consortium name="The Broad Institute Genome Sequencing Center for Infectious Disease"/>
            <person name="Wu L."/>
            <person name="Ma J."/>
        </authorList>
    </citation>
    <scope>NUCLEOTIDE SEQUENCE [LARGE SCALE GENOMIC DNA]</scope>
    <source>
        <strain evidence="4">JCM 17809</strain>
    </source>
</reference>
<evidence type="ECO:0000313" key="3">
    <source>
        <dbReference type="EMBL" id="GAA4400433.1"/>
    </source>
</evidence>
<comment type="caution">
    <text evidence="3">The sequence shown here is derived from an EMBL/GenBank/DDBJ whole genome shotgun (WGS) entry which is preliminary data.</text>
</comment>
<keyword evidence="4" id="KW-1185">Reference proteome</keyword>
<evidence type="ECO:0000313" key="4">
    <source>
        <dbReference type="Proteomes" id="UP001500945"/>
    </source>
</evidence>
<evidence type="ECO:0000256" key="1">
    <source>
        <dbReference type="SAM" id="MobiDB-lite"/>
    </source>
</evidence>
<name>A0ABP8K4E0_9MICO</name>